<evidence type="ECO:0000313" key="3">
    <source>
        <dbReference type="EMBL" id="CAE7529033.1"/>
    </source>
</evidence>
<dbReference type="PROSITE" id="PS00727">
    <property type="entry name" value="AP_NUCLEASE_F1_2"/>
    <property type="match status" value="1"/>
</dbReference>
<dbReference type="SUPFAM" id="SSF56219">
    <property type="entry name" value="DNase I-like"/>
    <property type="match status" value="1"/>
</dbReference>
<feature type="domain" description="Reverse transcriptase" evidence="2">
    <location>
        <begin position="859"/>
        <end position="1079"/>
    </location>
</feature>
<dbReference type="GO" id="GO:0004519">
    <property type="term" value="F:endonuclease activity"/>
    <property type="evidence" value="ECO:0007669"/>
    <property type="project" value="InterPro"/>
</dbReference>
<dbReference type="InterPro" id="IPR036691">
    <property type="entry name" value="Endo/exonu/phosph_ase_sf"/>
</dbReference>
<accession>A0A812TM79</accession>
<dbReference type="Proteomes" id="UP000604046">
    <property type="component" value="Unassembled WGS sequence"/>
</dbReference>
<dbReference type="InterPro" id="IPR000477">
    <property type="entry name" value="RT_dom"/>
</dbReference>
<dbReference type="InterPro" id="IPR020848">
    <property type="entry name" value="AP_endonuclease_F1_CS"/>
</dbReference>
<evidence type="ECO:0000256" key="1">
    <source>
        <dbReference type="SAM" id="MobiDB-lite"/>
    </source>
</evidence>
<dbReference type="EMBL" id="CAJNDS010002568">
    <property type="protein sequence ID" value="CAE7529033.1"/>
    <property type="molecule type" value="Genomic_DNA"/>
</dbReference>
<reference evidence="3" key="1">
    <citation type="submission" date="2021-02" db="EMBL/GenBank/DDBJ databases">
        <authorList>
            <person name="Dougan E. K."/>
            <person name="Rhodes N."/>
            <person name="Thang M."/>
            <person name="Chan C."/>
        </authorList>
    </citation>
    <scope>NUCLEOTIDE SEQUENCE</scope>
</reference>
<feature type="region of interest" description="Disordered" evidence="1">
    <location>
        <begin position="1"/>
        <end position="25"/>
    </location>
</feature>
<comment type="caution">
    <text evidence="3">The sequence shown here is derived from an EMBL/GenBank/DDBJ whole genome shotgun (WGS) entry which is preliminary data.</text>
</comment>
<evidence type="ECO:0000259" key="2">
    <source>
        <dbReference type="Pfam" id="PF00078"/>
    </source>
</evidence>
<name>A0A812TM79_9DINO</name>
<keyword evidence="4" id="KW-1185">Reference proteome</keyword>
<proteinExistence type="predicted"/>
<dbReference type="GO" id="GO:0006281">
    <property type="term" value="P:DNA repair"/>
    <property type="evidence" value="ECO:0007669"/>
    <property type="project" value="InterPro"/>
</dbReference>
<dbReference type="Pfam" id="PF00078">
    <property type="entry name" value="RVT_1"/>
    <property type="match status" value="1"/>
</dbReference>
<organism evidence="3 4">
    <name type="scientific">Symbiodinium natans</name>
    <dbReference type="NCBI Taxonomy" id="878477"/>
    <lineage>
        <taxon>Eukaryota</taxon>
        <taxon>Sar</taxon>
        <taxon>Alveolata</taxon>
        <taxon>Dinophyceae</taxon>
        <taxon>Suessiales</taxon>
        <taxon>Symbiodiniaceae</taxon>
        <taxon>Symbiodinium</taxon>
    </lineage>
</organism>
<gene>
    <name evidence="3" type="ORF">SNAT2548_LOCUS29627</name>
</gene>
<dbReference type="GO" id="GO:0003677">
    <property type="term" value="F:DNA binding"/>
    <property type="evidence" value="ECO:0007669"/>
    <property type="project" value="InterPro"/>
</dbReference>
<sequence>MSSGEEDEDLLGHPGAPPLLDPERDTWPIGRQVRLARFCGNCLGDNVSWRPESALRVVALQTAGVGSDRYGWGRFWADTLAELGADVGVLSETRAGTEAAHAAACQGMLDGGFRAISHNIKSGGYTPGLRESGSGSRSAGVVLAIQATHPAGWRAVALGPHGRAIAASVNLTADLELRVLALYGVSGSCLPGFLQREAAVKQEQDLNAFVREQSQHALHRNALFVAAGDLNSIGNERLDVWQGSAQPRADSLLGTLLACGLRDTFRQRHPLMRAFSFFSQAGGASRLDYVLWRAPLDQDVPLLNSAVVWAHPRRIDHDPIVADFAVPFPTMQEEVPDEASRKWRLLVDRLGDSTVRARVVTLVREYHGEISEVREQLENIMRTCGRQAAGGPQRDSEARLAELLGGMLPWIRRVDPRTPALREQVSQLHARIMEIMLDALAEVKLPSAESRGHGRASSAWDLFMTRLRELCQTIRFALWRQPWRPPSTELLDSVRQAWTQGIADTGRLVRQRNAQLPLRFDCEDWDGFRTRPVEWAMARGFLNVATDWSPGNVVTAAILDQALEWKKVAKSMRAAVWRHRSADRRQNRAGALRAQDLRLWCRMLRPARRPQATYSPDRVLLEDGTAQIPVNVEQAKIGAAQEWKPLHQGPVPRWEHQCLTFWRDAIGNQRASPNLLSTAAAAPGSDLRRLGLAYLLPGLVEITDCAGGDIVRVEQGAIHTKSLCLQCTEGKWTAQRLQPCAGPKRVLLAANGLPPFAWSLDRWEYSRVERLPVVLITACPSAAESMQAADLVRPLSLEERRDVLRRGRASRPGPSGFKMAFLPFFPDWLQEALWFSLDVQRECGMRADHSSWALQINVAKPKGGWRPLTMLEETFKAVEGPVTRRLTQWRSRMEPGCLYSDLNRAYEVGVSAAPLVLYLDAMIVEDAFFWRRDICRVAADYEKFFNAVTLAASDAVMQARAVPPEVRRLYTAAFSGIKLRVQTRWGPSLPILVSRGLPQGSVSAPELSKAAQDPLLRLRERSDAAYTTSAGLKVGAAGYVDDTEHYADGARQLQLMTADLRLGSEGTGIGFCWPKCSAFATDWLPYMRHAAPPRREINEMGVLAGGWDIWHGGVAEATIPRAHEDTQETLLGKLGTLQDRHSAAAQVTLDRLVSARQLIVCQRCTWDEAAMVYQLRVRGFLGYACLMGIPPAMALHEEDAAFQRLVLERFGTRCTAERVSLLAASRDGGVQLPSVVESVVAAAAHDVLMLLCGEGMASCVARDQLRQAMQQDPESAEDDERLIPRAMRFLSQYGFHVTTGTDRTVGRILDQLAARHRMTPCPLVGLYRPALARAAASFCRVGHQANAIRRAVASLRSSGVPPARWSDPAVWTPLLQGTRLDAASCAAAAEAARQQAETDWAAEAALFGGHVSEDLPEDWPESAWSQPHLPAPRVAGLAAIFPHGFPPSDYALYSDGGDSGGVCTYSAQARAFGPLGGYWERSRQVSVPILGRLPERYGYEASGVHLAEFVGMLCALRWRRPGDWNLLVCDRSALFAALRRSHCPSRWAHFPLESVLRAVLDHLQRSWRGGRFTPSWRLDVETHPEKWNVRREHQGHTRTMVQVAFDEHGLVGVDVKSHQQGDPCPYPVIIEGNEQQDEGCRQARLRPQPPDIFLPAGSLFAFLVWEGRMITTTTREAVRRQLRLQACQQWKLRRVQGKIARLGPELYRASMHPRHYTQITIPIEWRTLALPQDGDVVDISGFQFRCLRAIGGGWSELLHAHAESRQCAEDEARRQGRPVRVCPLCLTAAGTPRHVVMNCPAMRPLVDHVRDLVEEELLALGKGGPTRHRASPGRRDTVAAALCLADNVSSAAGVEQERPEELAYRGVIPLRLGQCLSSSVAEEAAGAEGFAELRHMELAETEARERLSADLQMGSAVRITSLLLLGLRCIRAQYLQRVQAYLALVRSAQAPQEEVPPPDAPAMGAAAGLRRLQQWMDGAGARIIQQLRWQLLPEEAATARIRQEGARDALTRGLSAAVVRTALQAAGVPFLVAGSPAWGPEMPLWSAVVQLFQLPPCDCPHNAEAAWPDICWHCGRVRFSPRRPQVHPCPWCRRCTDEDDACMVCGTALHRRGACPTWNCGIHPSYLPAAMTRGPMCPDCLWSFVSSVSACPRLPRQDLPPGPLHDHLQGLAAEVRPGAGWRAPTDTAAISVRRVRRWVLRRLGHGPTTIDLLRSALVQHLQQAGRPNLREDDVSEVLDRAVVLLDTEGHLNYRDPQLLLRP</sequence>
<evidence type="ECO:0000313" key="4">
    <source>
        <dbReference type="Proteomes" id="UP000604046"/>
    </source>
</evidence>
<dbReference type="Gene3D" id="3.60.10.10">
    <property type="entry name" value="Endonuclease/exonuclease/phosphatase"/>
    <property type="match status" value="1"/>
</dbReference>
<dbReference type="OrthoDB" id="415690at2759"/>
<protein>
    <recommendedName>
        <fullName evidence="2">Reverse transcriptase domain-containing protein</fullName>
    </recommendedName>
</protein>